<sequence>MQGHAQGARAAAENHDYRTVISILEKIRAKLDGSVGGEQFDDIIVGYEEQLRILQQLDNAIGVFQKSL</sequence>
<reference evidence="1 2" key="1">
    <citation type="journal article" date="2014" name="Int. J. Syst. Evol. Microbiol.">
        <title>Nitrososphaera viennensis gen. nov., sp. nov., an aerobic and mesophilic, ammonia-oxidizing archaeon from soil and a member of the archaeal phylum Thaumarchaeota.</title>
        <authorList>
            <person name="Stieglmeier M."/>
            <person name="Klingl A."/>
            <person name="Alves R.J."/>
            <person name="Rittmann S.K."/>
            <person name="Melcher M."/>
            <person name="Leisch N."/>
            <person name="Schleper C."/>
        </authorList>
    </citation>
    <scope>NUCLEOTIDE SEQUENCE [LARGE SCALE GENOMIC DNA]</scope>
    <source>
        <strain evidence="1">EN76</strain>
    </source>
</reference>
<dbReference type="STRING" id="926571.NVIE_0612"/>
<protein>
    <submittedName>
        <fullName evidence="1">Uncharacterized protein</fullName>
    </submittedName>
</protein>
<evidence type="ECO:0000313" key="1">
    <source>
        <dbReference type="EMBL" id="AIC14804.1"/>
    </source>
</evidence>
<proteinExistence type="predicted"/>
<keyword evidence="2" id="KW-1185">Reference proteome</keyword>
<dbReference type="EMBL" id="CP007536">
    <property type="protein sequence ID" value="AIC14804.1"/>
    <property type="molecule type" value="Genomic_DNA"/>
</dbReference>
<accession>A0A060HDL5</accession>
<evidence type="ECO:0000313" key="2">
    <source>
        <dbReference type="Proteomes" id="UP000027093"/>
    </source>
</evidence>
<dbReference type="Proteomes" id="UP000027093">
    <property type="component" value="Chromosome"/>
</dbReference>
<dbReference type="AlphaFoldDB" id="A0A060HDL5"/>
<name>A0A060HDL5_9ARCH</name>
<dbReference type="HOGENOM" id="CLU_2784247_0_0_2"/>
<organism evidence="1 2">
    <name type="scientific">Nitrososphaera viennensis EN76</name>
    <dbReference type="NCBI Taxonomy" id="926571"/>
    <lineage>
        <taxon>Archaea</taxon>
        <taxon>Nitrososphaerota</taxon>
        <taxon>Nitrososphaeria</taxon>
        <taxon>Nitrososphaerales</taxon>
        <taxon>Nitrososphaeraceae</taxon>
        <taxon>Nitrososphaera</taxon>
    </lineage>
</organism>
<dbReference type="KEGG" id="nvn:NVIE_0612"/>
<gene>
    <name evidence="1" type="ORF">NVIE_0612</name>
</gene>